<keyword evidence="2" id="KW-1185">Reference proteome</keyword>
<dbReference type="EMBL" id="JABTEG010000001">
    <property type="protein sequence ID" value="KAG4306276.1"/>
    <property type="molecule type" value="Genomic_DNA"/>
</dbReference>
<accession>A0ACB7CF23</accession>
<reference evidence="1 2" key="1">
    <citation type="journal article" date="2021" name="Commun. Biol.">
        <title>Genomic insights into the host specific adaptation of the Pneumocystis genus.</title>
        <authorList>
            <person name="Cisse O.H."/>
            <person name="Ma L."/>
            <person name="Dekker J.P."/>
            <person name="Khil P.P."/>
            <person name="Youn J.-H."/>
            <person name="Brenchley J.M."/>
            <person name="Blair R."/>
            <person name="Pahar B."/>
            <person name="Chabe M."/>
            <person name="Van Rompay K.K.A."/>
            <person name="Keesler R."/>
            <person name="Sukura A."/>
            <person name="Hirsch V."/>
            <person name="Kutty G."/>
            <person name="Liu Y."/>
            <person name="Peng L."/>
            <person name="Chen J."/>
            <person name="Song J."/>
            <person name="Weissenbacher-Lang C."/>
            <person name="Xu J."/>
            <person name="Upham N.S."/>
            <person name="Stajich J.E."/>
            <person name="Cuomo C.A."/>
            <person name="Cushion M.T."/>
            <person name="Kovacs J.A."/>
        </authorList>
    </citation>
    <scope>NUCLEOTIDE SEQUENCE [LARGE SCALE GENOMIC DNA]</scope>
    <source>
        <strain evidence="1 2">RABM</strain>
    </source>
</reference>
<gene>
    <name evidence="1" type="ORF">PORY_000264</name>
</gene>
<evidence type="ECO:0000313" key="1">
    <source>
        <dbReference type="EMBL" id="KAG4306276.1"/>
    </source>
</evidence>
<sequence length="1318" mass="152319">MNEKSILKSIPSFEEETNKFVCVFPEKNEIHLYTVDNNQDTLYSLISKKSKIPFIKCICCSPSHKNTIAIGETTGDALILNLDNEFPPIRFSIKQQRSCNAIALNTLGDLLAVGLEKMKNEPCLMIWDIRQGMELDKKISPLQQLVLSEPVFSLSYFPDSPKQLISGINLRWIKIFDLREKPSISTATLSTRFIYNIAVDPKNPNYFASTSDEGLVSIWDRRKYSNSEHCLLLNRGANQFSRIIDLKFIGTRPGQLSGLSKEGIIKLWDINYNHDTPNHLITSFHDNKRLSEVSEPSVSIKNDLPHLMHLREASINSDEKIISFDYISYESYKNYQFYYLRSDDKIGKIKIRSFYDSVSINSLNEMIISEKTNLLCLSEKNKNTILTKNKIINDDNGSQASESLTLNIDENLSNNHIGESEIFYSFQNSKIDQEYDIEYKFNIKDTLKNDISYLMYKRAKEGYGMDTAKNKKILENTHLFDLWAWINNAENLASENRMTSGDFDLSYQGVYNIWYGVPSSKLTKKCDENNKNIFFENSYTIAVKEINNKFKNNAFTSVISRVEIRKLALISCGWNISCENLDDKIKQLEEEGLYSKAASRALFHGNFNRAVQALSKGIEKHRLMSTAIAGFTSTKNNINNTMWKEMCRKMSTELDDPYLRAIFAYVSNGDWRDVLDEQGLSLKERIGVGLRFLSDEDFSFYLNDIVKNVINTGDLEGIILTGISTNTIDLLETYLNRTSDIQTAALVSSLCLPKFFDQRILIWISDYRQLLNRYSLFYTRAKFDVSRKKYSRNSNDLLSLKETQKIYIRCNFCNKSITHKSITSKKNTNIRSSNTSAAGTIQKVRKSNTLCPTCSKPLPRCSICLFSLGTSNNSEKEDVKSQEDFEKLFEKWFNFCLSCHHVSHHEHARECYKNKSKNPTNTMYENHKTDNECFNLNDNNISIQKTNTSKFKKHVRCIIFYVKHTWEIFTIGQILSLMITASSVFTTKLSDYHINIPTFQTFPNYAFLALIYTCFSIHSFGFKKYAKIVLKNGWKYFILAFLDVEANFLVVKAYTYTNILSCMLLDSFSIITAFILSFFFLKVKYNIPQILGILICFGGTITLAISDFKTKKSYTAKNPIKGDIFMIIGSSLYGLSNILEEIFVSEQPIYEVIGQLGIFGTFINIIQAYIFERKYIRNIQWSFQTIWFIFAYNISLFIFYSLTPILFRMSSAVFYNMSLLTSDFWGFIVGIYLFHYHIYWLYPLSFVLIILGLSTYHLFFKDESKKPWINYDYQKETNNIKTYKISTDSQTSSIHKNLKNVYSNNNKSKISTYSISMN</sequence>
<dbReference type="Proteomes" id="UP000768646">
    <property type="component" value="Unassembled WGS sequence"/>
</dbReference>
<organism evidence="1 2">
    <name type="scientific">Pneumocystis oryctolagi</name>
    <dbReference type="NCBI Taxonomy" id="42067"/>
    <lineage>
        <taxon>Eukaryota</taxon>
        <taxon>Fungi</taxon>
        <taxon>Dikarya</taxon>
        <taxon>Ascomycota</taxon>
        <taxon>Taphrinomycotina</taxon>
        <taxon>Pneumocystomycetes</taxon>
        <taxon>Pneumocystaceae</taxon>
        <taxon>Pneumocystis</taxon>
    </lineage>
</organism>
<evidence type="ECO:0000313" key="2">
    <source>
        <dbReference type="Proteomes" id="UP000768646"/>
    </source>
</evidence>
<name>A0ACB7CF23_9ASCO</name>
<protein>
    <submittedName>
        <fullName evidence="1">Uncharacterized protein</fullName>
    </submittedName>
</protein>
<proteinExistence type="predicted"/>
<comment type="caution">
    <text evidence="1">The sequence shown here is derived from an EMBL/GenBank/DDBJ whole genome shotgun (WGS) entry which is preliminary data.</text>
</comment>